<evidence type="ECO:0000313" key="2">
    <source>
        <dbReference type="Proteomes" id="UP001320706"/>
    </source>
</evidence>
<dbReference type="EMBL" id="JAMKPW020000013">
    <property type="protein sequence ID" value="KAK8211502.1"/>
    <property type="molecule type" value="Genomic_DNA"/>
</dbReference>
<comment type="caution">
    <text evidence="1">The sequence shown here is derived from an EMBL/GenBank/DDBJ whole genome shotgun (WGS) entry which is preliminary data.</text>
</comment>
<gene>
    <name evidence="1" type="ORF">M8818_003155</name>
</gene>
<proteinExistence type="predicted"/>
<name>A0ACC3SH64_9PEZI</name>
<protein>
    <submittedName>
        <fullName evidence="1">Uncharacterized protein</fullName>
    </submittedName>
</protein>
<organism evidence="1 2">
    <name type="scientific">Zalaria obscura</name>
    <dbReference type="NCBI Taxonomy" id="2024903"/>
    <lineage>
        <taxon>Eukaryota</taxon>
        <taxon>Fungi</taxon>
        <taxon>Dikarya</taxon>
        <taxon>Ascomycota</taxon>
        <taxon>Pezizomycotina</taxon>
        <taxon>Dothideomycetes</taxon>
        <taxon>Dothideomycetidae</taxon>
        <taxon>Dothideales</taxon>
        <taxon>Zalariaceae</taxon>
        <taxon>Zalaria</taxon>
    </lineage>
</organism>
<evidence type="ECO:0000313" key="1">
    <source>
        <dbReference type="EMBL" id="KAK8211502.1"/>
    </source>
</evidence>
<accession>A0ACC3SH64</accession>
<keyword evidence="2" id="KW-1185">Reference proteome</keyword>
<reference evidence="1" key="1">
    <citation type="submission" date="2024-02" db="EMBL/GenBank/DDBJ databases">
        <title>Metagenome Assembled Genome of Zalaria obscura JY119.</title>
        <authorList>
            <person name="Vighnesh L."/>
            <person name="Jagadeeshwari U."/>
            <person name="Venkata Ramana C."/>
            <person name="Sasikala C."/>
        </authorList>
    </citation>
    <scope>NUCLEOTIDE SEQUENCE</scope>
    <source>
        <strain evidence="1">JY119</strain>
    </source>
</reference>
<sequence>MAADILPPQVSIITPDLRAMHKSPDIDPDIAATLSDFLNFTEHLPSSLHRSLTLIAELDRKAVQLQQDIHDLTTIYARLNTPQATQDAPDPVQLRKEISEKMERIIKLRLMSAEESSRMEEMVNKDRNKLAIVTKKLKVMPMPPSRDPTPEAIPSSPQIRRNAQKAEAQAQADKRAAAHRTGTAPRVHSQKVMVPGEVLPPRNPDSPPPSEPSDWSSIRASSPVEPRQRQKSASARQKTPKPQKERVPKEKIPKTPRSRAPGMPGTNAHSAVAGISTSNALLALKPPPADAVNGSKWKPWTQLTEYEMATLRKSMKKNAIWVPSLAMKMRTLKRLGRGQSAKEQAKADAEANGTPFVDEYDISEWQDPTKVIISGEEKAEMNAFLGPELDAGDDEDALMNRGMRLNEAKKKKREKMLEDQAVQAQLDAEQGIKTEPSQSRQKTPKPAAPAAADTAQKKRKREATPPTTVPALDSGITDSPDVLSLSRPGPQPKKLKLNIPAQKVPLAPAGGSRPHSAGLLSPKSRPRSRRASAVPEAQNSASATAEKGRKLGPSITIKPSKAASAEPPNRRGVRRGSNASLPLGSPKTEGPAPGKRRSKRPAPGLLMADEDGSTKVSRAQRRAAPKKKMGKKDGKDGKEEEGKVENVVETEEFIDPDEPRYCICDNVSYGDMIACDNKDVSYAGLFSLTFVWFTGIQDTLLTIETVRERMVPSSLRQHHGVAATQDEMVLSRLQEEVEVGSGHQWPCAIVLCERVATFERTLVDQSGVFTVPHNTLPSPRVSGSGGSEYGWLESAVVVSNHETDLGCNTTTDAREGVP</sequence>
<dbReference type="Proteomes" id="UP001320706">
    <property type="component" value="Unassembled WGS sequence"/>
</dbReference>